<dbReference type="EMBL" id="HACG01010991">
    <property type="protein sequence ID" value="CEK57856.1"/>
    <property type="molecule type" value="Transcribed_RNA"/>
</dbReference>
<sequence length="78" mass="8985">MVIASSNGNVQSGDLHGMAYKQLPKIQTSIKDFATEMLLRSQKRLEDSTSEHRRHVQEITNIRIKTKIRPKLELSRPK</sequence>
<reference evidence="1" key="1">
    <citation type="submission" date="2014-12" db="EMBL/GenBank/DDBJ databases">
        <title>Insight into the proteome of Arion vulgaris.</title>
        <authorList>
            <person name="Aradska J."/>
            <person name="Bulat T."/>
            <person name="Smidak R."/>
            <person name="Sarate P."/>
            <person name="Gangsoo J."/>
            <person name="Sialana F."/>
            <person name="Bilban M."/>
            <person name="Lubec G."/>
        </authorList>
    </citation>
    <scope>NUCLEOTIDE SEQUENCE</scope>
    <source>
        <tissue evidence="1">Skin</tissue>
    </source>
</reference>
<proteinExistence type="predicted"/>
<name>A0A0B6YQ17_9EUPU</name>
<organism evidence="1">
    <name type="scientific">Arion vulgaris</name>
    <dbReference type="NCBI Taxonomy" id="1028688"/>
    <lineage>
        <taxon>Eukaryota</taxon>
        <taxon>Metazoa</taxon>
        <taxon>Spiralia</taxon>
        <taxon>Lophotrochozoa</taxon>
        <taxon>Mollusca</taxon>
        <taxon>Gastropoda</taxon>
        <taxon>Heterobranchia</taxon>
        <taxon>Euthyneura</taxon>
        <taxon>Panpulmonata</taxon>
        <taxon>Eupulmonata</taxon>
        <taxon>Stylommatophora</taxon>
        <taxon>Helicina</taxon>
        <taxon>Arionoidea</taxon>
        <taxon>Arionidae</taxon>
        <taxon>Arion</taxon>
    </lineage>
</organism>
<evidence type="ECO:0000313" key="1">
    <source>
        <dbReference type="EMBL" id="CEK57856.1"/>
    </source>
</evidence>
<protein>
    <submittedName>
        <fullName evidence="1">Uncharacterized protein</fullName>
    </submittedName>
</protein>
<accession>A0A0B6YQ17</accession>
<dbReference type="AlphaFoldDB" id="A0A0B6YQ17"/>
<gene>
    <name evidence="1" type="primary">ORF31264</name>
</gene>